<dbReference type="InterPro" id="IPR013107">
    <property type="entry name" value="Acyl-CoA_DH_C"/>
</dbReference>
<dbReference type="InterPro" id="IPR013786">
    <property type="entry name" value="AcylCoA_DH/ox_N"/>
</dbReference>
<evidence type="ECO:0000313" key="5">
    <source>
        <dbReference type="Proteomes" id="UP001595444"/>
    </source>
</evidence>
<dbReference type="PANTHER" id="PTHR43884:SF12">
    <property type="entry name" value="ISOVALERYL-COA DEHYDROGENASE, MITOCHONDRIAL-RELATED"/>
    <property type="match status" value="1"/>
</dbReference>
<sequence>MFEKSQSHTAAVIDEQRFEALLNDIVKRRKEIQDQRFVSHDIVAELKALGLYNSFVPECFGGTGMHPSDFMRYIERISAADGSVGWVASFCFATKYLSSLPVKTLEVIYADGPDVVFAGAVFPPQTAIKVEGGVRVTGRWGFGSGCMGADVIGVGIKVEDGEKSQLPLMAVLPADKVKIDPVWNTIGMTGTGSHDLVVEDVFVPDDWILVRGGPPSIDTPAYRYPALAMAAQVLAVCGLGVARAAIDHVVGVAGKSKSITGAPSLGDRANVQIHLGECEAKLRAAQCWFYERTDAAWKQILAGKELDRTLNMELRLASSHAAKTSADVARACFEMTGTMGIFNENPLSRYLTDALVTAQHAFLAEGTFMNAGKVMVGQPFMHGFD</sequence>
<dbReference type="EMBL" id="JBHRSL010000006">
    <property type="protein sequence ID" value="MFC3051988.1"/>
    <property type="molecule type" value="Genomic_DNA"/>
</dbReference>
<comment type="caution">
    <text evidence="4">The sequence shown here is derived from an EMBL/GenBank/DDBJ whole genome shotgun (WGS) entry which is preliminary data.</text>
</comment>
<dbReference type="InterPro" id="IPR046373">
    <property type="entry name" value="Acyl-CoA_Oxase/DH_mid-dom_sf"/>
</dbReference>
<dbReference type="Proteomes" id="UP001595444">
    <property type="component" value="Unassembled WGS sequence"/>
</dbReference>
<evidence type="ECO:0000259" key="2">
    <source>
        <dbReference type="Pfam" id="PF02771"/>
    </source>
</evidence>
<dbReference type="Gene3D" id="1.10.540.10">
    <property type="entry name" value="Acyl-CoA dehydrogenase/oxidase, N-terminal domain"/>
    <property type="match status" value="1"/>
</dbReference>
<dbReference type="InterPro" id="IPR009100">
    <property type="entry name" value="AcylCoA_DH/oxidase_NM_dom_sf"/>
</dbReference>
<dbReference type="InterPro" id="IPR036250">
    <property type="entry name" value="AcylCo_DH-like_C"/>
</dbReference>
<dbReference type="SUPFAM" id="SSF47203">
    <property type="entry name" value="Acyl-CoA dehydrogenase C-terminal domain-like"/>
    <property type="match status" value="1"/>
</dbReference>
<evidence type="ECO:0000259" key="3">
    <source>
        <dbReference type="Pfam" id="PF08028"/>
    </source>
</evidence>
<dbReference type="PIRSF" id="PIRSF016578">
    <property type="entry name" value="HsaA"/>
    <property type="match status" value="1"/>
</dbReference>
<dbReference type="InterPro" id="IPR037069">
    <property type="entry name" value="AcylCoA_DH/ox_N_sf"/>
</dbReference>
<name>A0ABV7D4M9_9PROT</name>
<dbReference type="SUPFAM" id="SSF56645">
    <property type="entry name" value="Acyl-CoA dehydrogenase NM domain-like"/>
    <property type="match status" value="1"/>
</dbReference>
<organism evidence="4 5">
    <name type="scientific">Kordiimonas pumila</name>
    <dbReference type="NCBI Taxonomy" id="2161677"/>
    <lineage>
        <taxon>Bacteria</taxon>
        <taxon>Pseudomonadati</taxon>
        <taxon>Pseudomonadota</taxon>
        <taxon>Alphaproteobacteria</taxon>
        <taxon>Kordiimonadales</taxon>
        <taxon>Kordiimonadaceae</taxon>
        <taxon>Kordiimonas</taxon>
    </lineage>
</organism>
<feature type="domain" description="Acyl-CoA dehydrogenase/oxidase N-terminal" evidence="2">
    <location>
        <begin position="24"/>
        <end position="89"/>
    </location>
</feature>
<dbReference type="Pfam" id="PF08028">
    <property type="entry name" value="Acyl-CoA_dh_2"/>
    <property type="match status" value="1"/>
</dbReference>
<proteinExistence type="predicted"/>
<protein>
    <submittedName>
        <fullName evidence="4">Acyl-CoA dehydrogenase family protein</fullName>
    </submittedName>
</protein>
<keyword evidence="1" id="KW-0560">Oxidoreductase</keyword>
<evidence type="ECO:0000313" key="4">
    <source>
        <dbReference type="EMBL" id="MFC3051988.1"/>
    </source>
</evidence>
<reference evidence="5" key="1">
    <citation type="journal article" date="2019" name="Int. J. Syst. Evol. Microbiol.">
        <title>The Global Catalogue of Microorganisms (GCM) 10K type strain sequencing project: providing services to taxonomists for standard genome sequencing and annotation.</title>
        <authorList>
            <consortium name="The Broad Institute Genomics Platform"/>
            <consortium name="The Broad Institute Genome Sequencing Center for Infectious Disease"/>
            <person name="Wu L."/>
            <person name="Ma J."/>
        </authorList>
    </citation>
    <scope>NUCLEOTIDE SEQUENCE [LARGE SCALE GENOMIC DNA]</scope>
    <source>
        <strain evidence="5">KCTC 62164</strain>
    </source>
</reference>
<dbReference type="PANTHER" id="PTHR43884">
    <property type="entry name" value="ACYL-COA DEHYDROGENASE"/>
    <property type="match status" value="1"/>
</dbReference>
<accession>A0ABV7D4M9</accession>
<dbReference type="Gene3D" id="1.20.140.10">
    <property type="entry name" value="Butyryl-CoA Dehydrogenase, subunit A, domain 3"/>
    <property type="match status" value="1"/>
</dbReference>
<keyword evidence="5" id="KW-1185">Reference proteome</keyword>
<feature type="domain" description="Acyl-CoA dehydrogenase C-terminal" evidence="3">
    <location>
        <begin position="234"/>
        <end position="363"/>
    </location>
</feature>
<dbReference type="Gene3D" id="2.40.110.10">
    <property type="entry name" value="Butyryl-CoA Dehydrogenase, subunit A, domain 2"/>
    <property type="match status" value="1"/>
</dbReference>
<dbReference type="Pfam" id="PF02771">
    <property type="entry name" value="Acyl-CoA_dh_N"/>
    <property type="match status" value="1"/>
</dbReference>
<evidence type="ECO:0000256" key="1">
    <source>
        <dbReference type="ARBA" id="ARBA00023002"/>
    </source>
</evidence>
<gene>
    <name evidence="4" type="ORF">ACFOKA_08725</name>
</gene>
<dbReference type="RefSeq" id="WP_194215403.1">
    <property type="nucleotide sequence ID" value="NZ_CP061205.1"/>
</dbReference>